<dbReference type="OrthoDB" id="2518300at2759"/>
<reference evidence="3" key="4">
    <citation type="submission" date="2025-05" db="UniProtKB">
        <authorList>
            <consortium name="EnsemblFungi"/>
        </authorList>
    </citation>
    <scope>IDENTIFICATION</scope>
    <source>
        <strain evidence="3">isolate 1-1 / race 1 (BBBD)</strain>
    </source>
</reference>
<dbReference type="Proteomes" id="UP000005240">
    <property type="component" value="Unassembled WGS sequence"/>
</dbReference>
<gene>
    <name evidence="2" type="ORF">PTTG_29260</name>
</gene>
<feature type="region of interest" description="Disordered" evidence="1">
    <location>
        <begin position="66"/>
        <end position="134"/>
    </location>
</feature>
<dbReference type="VEuPathDB" id="FungiDB:PTTG_29260"/>
<reference evidence="2" key="2">
    <citation type="submission" date="2016-05" db="EMBL/GenBank/DDBJ databases">
        <title>Comparative analysis highlights variable genome content of wheat rusts and divergence of the mating loci.</title>
        <authorList>
            <person name="Cuomo C.A."/>
            <person name="Bakkeren G."/>
            <person name="Szabo L."/>
            <person name="Khalil H."/>
            <person name="Joly D."/>
            <person name="Goldberg J."/>
            <person name="Young S."/>
            <person name="Zeng Q."/>
            <person name="Fellers J."/>
        </authorList>
    </citation>
    <scope>NUCLEOTIDE SEQUENCE [LARGE SCALE GENOMIC DNA]</scope>
    <source>
        <strain evidence="2">1-1 BBBD Race 1</strain>
    </source>
</reference>
<dbReference type="EnsemblFungi" id="PTTG_29260-t43_1">
    <property type="protein sequence ID" value="PTTG_29260-t43_1-p1"/>
    <property type="gene ID" value="PTTG_29260"/>
</dbReference>
<sequence>MPLSVIPGWVTLTIQQEASWKHGAKVRPWYFGYKRPGASAPRKVQGVATLETRPNIWGPHREIFPRPYKYPNTDTRPFTFKPQSPLRTLTKSERNQAVSNRSTRSSAPPGAINNPGPADPAGSQANNGVGNLFDRLFHPTGATARNSTRAATAPALGAPIQLRNSAASSTGSNGNSVLRASSVVQRLIDDVRSRPSPGASSAAIERQLVGDNPCVGSDNLNQEQPQSESIASIDIITIGEGPPNQPSFPRVNLNAAEVRRNWSPTTELVFQTHLRYKQAYLEALAGANQEAMGILRDQATATHQTLEQLIGRETLLVLTEGWTPPSTRPNHRAARLANQQNRGRNRHQAYARPNQEAIPPGAPQPTQAHGNCPSRMRGRQNYKASIYAELFCMGRTIQGGYQAIDQSRSRNQGHNN</sequence>
<reference evidence="2" key="1">
    <citation type="submission" date="2009-11" db="EMBL/GenBank/DDBJ databases">
        <authorList>
            <consortium name="The Broad Institute Genome Sequencing Platform"/>
            <person name="Ward D."/>
            <person name="Feldgarden M."/>
            <person name="Earl A."/>
            <person name="Young S.K."/>
            <person name="Zeng Q."/>
            <person name="Koehrsen M."/>
            <person name="Alvarado L."/>
            <person name="Berlin A."/>
            <person name="Bochicchio J."/>
            <person name="Borenstein D."/>
            <person name="Chapman S.B."/>
            <person name="Chen Z."/>
            <person name="Engels R."/>
            <person name="Freedman E."/>
            <person name="Gellesch M."/>
            <person name="Goldberg J."/>
            <person name="Griggs A."/>
            <person name="Gujja S."/>
            <person name="Heilman E."/>
            <person name="Heiman D."/>
            <person name="Hepburn T."/>
            <person name="Howarth C."/>
            <person name="Jen D."/>
            <person name="Larson L."/>
            <person name="Lewis B."/>
            <person name="Mehta T."/>
            <person name="Park D."/>
            <person name="Pearson M."/>
            <person name="Roberts A."/>
            <person name="Saif S."/>
            <person name="Shea T."/>
            <person name="Shenoy N."/>
            <person name="Sisk P."/>
            <person name="Stolte C."/>
            <person name="Sykes S."/>
            <person name="Thomson T."/>
            <person name="Walk T."/>
            <person name="White J."/>
            <person name="Yandava C."/>
            <person name="Izard J."/>
            <person name="Baranova O.V."/>
            <person name="Blanton J.M."/>
            <person name="Tanner A.C."/>
            <person name="Dewhirst F.E."/>
            <person name="Haas B."/>
            <person name="Nusbaum C."/>
            <person name="Birren B."/>
        </authorList>
    </citation>
    <scope>NUCLEOTIDE SEQUENCE [LARGE SCALE GENOMIC DNA]</scope>
    <source>
        <strain evidence="2">1-1 BBBD Race 1</strain>
    </source>
</reference>
<dbReference type="AlphaFoldDB" id="A0A180G589"/>
<organism evidence="2">
    <name type="scientific">Puccinia triticina (isolate 1-1 / race 1 (BBBD))</name>
    <name type="common">Brown leaf rust fungus</name>
    <dbReference type="NCBI Taxonomy" id="630390"/>
    <lineage>
        <taxon>Eukaryota</taxon>
        <taxon>Fungi</taxon>
        <taxon>Dikarya</taxon>
        <taxon>Basidiomycota</taxon>
        <taxon>Pucciniomycotina</taxon>
        <taxon>Pucciniomycetes</taxon>
        <taxon>Pucciniales</taxon>
        <taxon>Pucciniaceae</taxon>
        <taxon>Puccinia</taxon>
    </lineage>
</organism>
<protein>
    <submittedName>
        <fullName evidence="2 3">Uncharacterized protein</fullName>
    </submittedName>
</protein>
<feature type="region of interest" description="Disordered" evidence="1">
    <location>
        <begin position="354"/>
        <end position="377"/>
    </location>
</feature>
<evidence type="ECO:0000313" key="3">
    <source>
        <dbReference type="EnsemblFungi" id="PTTG_29260-t43_1-p1"/>
    </source>
</evidence>
<reference evidence="3 4" key="3">
    <citation type="journal article" date="2017" name="G3 (Bethesda)">
        <title>Comparative analysis highlights variable genome content of wheat rusts and divergence of the mating loci.</title>
        <authorList>
            <person name="Cuomo C.A."/>
            <person name="Bakkeren G."/>
            <person name="Khalil H.B."/>
            <person name="Panwar V."/>
            <person name="Joly D."/>
            <person name="Linning R."/>
            <person name="Sakthikumar S."/>
            <person name="Song X."/>
            <person name="Adiconis X."/>
            <person name="Fan L."/>
            <person name="Goldberg J.M."/>
            <person name="Levin J.Z."/>
            <person name="Young S."/>
            <person name="Zeng Q."/>
            <person name="Anikster Y."/>
            <person name="Bruce M."/>
            <person name="Wang M."/>
            <person name="Yin C."/>
            <person name="McCallum B."/>
            <person name="Szabo L.J."/>
            <person name="Hulbert S."/>
            <person name="Chen X."/>
            <person name="Fellers J.P."/>
        </authorList>
    </citation>
    <scope>NUCLEOTIDE SEQUENCE</scope>
    <source>
        <strain evidence="4">Isolate 1-1 / race 1 (BBBD)</strain>
        <strain evidence="3">isolate 1-1 / race 1 (BBBD)</strain>
    </source>
</reference>
<accession>A0A180G589</accession>
<evidence type="ECO:0000256" key="1">
    <source>
        <dbReference type="SAM" id="MobiDB-lite"/>
    </source>
</evidence>
<evidence type="ECO:0000313" key="4">
    <source>
        <dbReference type="Proteomes" id="UP000005240"/>
    </source>
</evidence>
<keyword evidence="4" id="KW-1185">Reference proteome</keyword>
<dbReference type="EMBL" id="ADAS02000267">
    <property type="protein sequence ID" value="OAV87847.1"/>
    <property type="molecule type" value="Genomic_DNA"/>
</dbReference>
<feature type="compositionally biased region" description="Polar residues" evidence="1">
    <location>
        <begin position="72"/>
        <end position="106"/>
    </location>
</feature>
<feature type="compositionally biased region" description="Low complexity" evidence="1">
    <location>
        <begin position="107"/>
        <end position="122"/>
    </location>
</feature>
<name>A0A180G589_PUCT1</name>
<proteinExistence type="predicted"/>
<evidence type="ECO:0000313" key="2">
    <source>
        <dbReference type="EMBL" id="OAV87847.1"/>
    </source>
</evidence>